<proteinExistence type="predicted"/>
<name>A0A6G5QJ05_9BACT</name>
<protein>
    <recommendedName>
        <fullName evidence="3">Lipoprotein</fullName>
    </recommendedName>
</protein>
<keyword evidence="2" id="KW-1185">Reference proteome</keyword>
<gene>
    <name evidence="1" type="ORF">CMUC_1934</name>
</gene>
<dbReference type="EMBL" id="CP012542">
    <property type="protein sequence ID" value="QCD45675.1"/>
    <property type="molecule type" value="Genomic_DNA"/>
</dbReference>
<sequence>MRLQIIVLFYVLFLSGCSMLVYDDSDIYKYIPVSNTRIYSHKNTISIVPPNYDNTPFEMRVRLDGRNPFDQNYIVLRRIVKNKIVEKMRLSVERITEFNSDLYLNRDNVEKFRIATENTNGKFEFMYRNSNKNPVSFIFEEAFVTYIDGMQCRTFKEREHEYGSSTKTRTILTQSYKTYCSFYDEKSEPKTLMIYYSSNYLRGSNVADEFEKDMKNIFPTIKIKMNREKMKKEGLLFEKPRNVKYW</sequence>
<dbReference type="AlphaFoldDB" id="A0A6G5QJ05"/>
<evidence type="ECO:0000313" key="2">
    <source>
        <dbReference type="Proteomes" id="UP000503264"/>
    </source>
</evidence>
<organism evidence="1 2">
    <name type="scientific">Campylobacter mucosalis CCUG 21559</name>
    <dbReference type="NCBI Taxonomy" id="1032067"/>
    <lineage>
        <taxon>Bacteria</taxon>
        <taxon>Pseudomonadati</taxon>
        <taxon>Campylobacterota</taxon>
        <taxon>Epsilonproteobacteria</taxon>
        <taxon>Campylobacterales</taxon>
        <taxon>Campylobacteraceae</taxon>
        <taxon>Campylobacter</taxon>
    </lineage>
</organism>
<evidence type="ECO:0000313" key="1">
    <source>
        <dbReference type="EMBL" id="QCD45675.1"/>
    </source>
</evidence>
<dbReference type="RefSeq" id="WP_171994311.1">
    <property type="nucleotide sequence ID" value="NZ_CP012542.1"/>
</dbReference>
<evidence type="ECO:0008006" key="3">
    <source>
        <dbReference type="Google" id="ProtNLM"/>
    </source>
</evidence>
<accession>A0A6G5QJ05</accession>
<dbReference type="PROSITE" id="PS51257">
    <property type="entry name" value="PROKAR_LIPOPROTEIN"/>
    <property type="match status" value="1"/>
</dbReference>
<dbReference type="Proteomes" id="UP000503264">
    <property type="component" value="Chromosome"/>
</dbReference>
<reference evidence="1 2" key="1">
    <citation type="submission" date="2016-07" db="EMBL/GenBank/DDBJ databases">
        <title>Comparative genomics of the Campylobacter concisus group.</title>
        <authorList>
            <person name="Miller W.G."/>
            <person name="Yee E."/>
            <person name="Chapman M.H."/>
            <person name="Huynh S."/>
            <person name="Bono J.L."/>
            <person name="On S.L.W."/>
            <person name="StLeger J."/>
            <person name="Foster G."/>
            <person name="Parker C.T."/>
        </authorList>
    </citation>
    <scope>NUCLEOTIDE SEQUENCE [LARGE SCALE GENOMIC DNA]</scope>
    <source>
        <strain evidence="1 2">CCUG 21559</strain>
    </source>
</reference>